<dbReference type="AlphaFoldDB" id="A0A267MQD0"/>
<dbReference type="InterPro" id="IPR007422">
    <property type="entry name" value="Peptidase_Prp"/>
</dbReference>
<dbReference type="GO" id="GO:0006508">
    <property type="term" value="P:proteolysis"/>
    <property type="evidence" value="ECO:0007669"/>
    <property type="project" value="UniProtKB-KW"/>
</dbReference>
<dbReference type="GO" id="GO:0008234">
    <property type="term" value="F:cysteine-type peptidase activity"/>
    <property type="evidence" value="ECO:0007669"/>
    <property type="project" value="UniProtKB-KW"/>
</dbReference>
<evidence type="ECO:0000313" key="7">
    <source>
        <dbReference type="EMBL" id="PAB61115.1"/>
    </source>
</evidence>
<dbReference type="OrthoDB" id="48998at2"/>
<dbReference type="EMBL" id="NIBG01000001">
    <property type="protein sequence ID" value="PAB61115.1"/>
    <property type="molecule type" value="Genomic_DNA"/>
</dbReference>
<organism evidence="7 8">
    <name type="scientific">Anaeromicrobium sediminis</name>
    <dbReference type="NCBI Taxonomy" id="1478221"/>
    <lineage>
        <taxon>Bacteria</taxon>
        <taxon>Bacillati</taxon>
        <taxon>Bacillota</taxon>
        <taxon>Clostridia</taxon>
        <taxon>Peptostreptococcales</taxon>
        <taxon>Thermotaleaceae</taxon>
        <taxon>Anaeromicrobium</taxon>
    </lineage>
</organism>
<comment type="similarity">
    <text evidence="5">Belongs to the Prp family.</text>
</comment>
<dbReference type="PANTHER" id="PTHR39178:SF1">
    <property type="entry name" value="RIBOSOMAL-PROCESSING CYSTEINE PROTEASE PRP"/>
    <property type="match status" value="1"/>
</dbReference>
<dbReference type="PANTHER" id="PTHR39178">
    <property type="entry name" value="HYPOTHETICAL RIBOSOME-ASSOCIATED PROTEIN"/>
    <property type="match status" value="1"/>
</dbReference>
<sequence>MIMKRSLKVAIVFFIIISSVIVGCAQSDSKSQDAKQFSNAEIVLSELPAYNGEQYEGVIVKVYVNNENVIYGYEIEGSTGYYKYGEDIVAAGISTIGQNTLNSIKIFTEDKVEEKIDVEYLKCILPNMKNNDGSQEANVLLNSAVLGLYSIQVSYGSEFINVVKVKE</sequence>
<keyword evidence="3" id="KW-0378">Hydrolase</keyword>
<keyword evidence="4" id="KW-0788">Thiol protease</keyword>
<gene>
    <name evidence="7" type="ORF">CCE28_01420</name>
</gene>
<dbReference type="Proteomes" id="UP000216024">
    <property type="component" value="Unassembled WGS sequence"/>
</dbReference>
<evidence type="ECO:0000256" key="5">
    <source>
        <dbReference type="ARBA" id="ARBA00044503"/>
    </source>
</evidence>
<dbReference type="CDD" id="cd16332">
    <property type="entry name" value="Prp-like"/>
    <property type="match status" value="1"/>
</dbReference>
<evidence type="ECO:0000256" key="3">
    <source>
        <dbReference type="ARBA" id="ARBA00022801"/>
    </source>
</evidence>
<keyword evidence="8" id="KW-1185">Reference proteome</keyword>
<dbReference type="Pfam" id="PF04327">
    <property type="entry name" value="Peptidase_Prp"/>
    <property type="match status" value="1"/>
</dbReference>
<dbReference type="SUPFAM" id="SSF118010">
    <property type="entry name" value="TM1457-like"/>
    <property type="match status" value="1"/>
</dbReference>
<keyword evidence="1" id="KW-0690">Ribosome biogenesis</keyword>
<keyword evidence="2" id="KW-0645">Protease</keyword>
<reference evidence="7 8" key="1">
    <citation type="submission" date="2017-06" db="EMBL/GenBank/DDBJ databases">
        <title>Draft genome sequence of anaerobic fermentative bacterium Anaeromicrobium sediminis DY2726D isolated from West Pacific Ocean sediments.</title>
        <authorList>
            <person name="Zeng X."/>
        </authorList>
    </citation>
    <scope>NUCLEOTIDE SEQUENCE [LARGE SCALE GENOMIC DNA]</scope>
    <source>
        <strain evidence="7 8">DY2726D</strain>
    </source>
</reference>
<dbReference type="PROSITE" id="PS51257">
    <property type="entry name" value="PROKAR_LIPOPROTEIN"/>
    <property type="match status" value="1"/>
</dbReference>
<evidence type="ECO:0000256" key="4">
    <source>
        <dbReference type="ARBA" id="ARBA00022807"/>
    </source>
</evidence>
<comment type="caution">
    <text evidence="7">The sequence shown here is derived from an EMBL/GenBank/DDBJ whole genome shotgun (WGS) entry which is preliminary data.</text>
</comment>
<proteinExistence type="inferred from homology"/>
<evidence type="ECO:0000256" key="1">
    <source>
        <dbReference type="ARBA" id="ARBA00022517"/>
    </source>
</evidence>
<name>A0A267MQD0_9FIRM</name>
<protein>
    <recommendedName>
        <fullName evidence="6">Ribosomal processing cysteine protease Prp</fullName>
    </recommendedName>
</protein>
<dbReference type="GO" id="GO:0042254">
    <property type="term" value="P:ribosome biogenesis"/>
    <property type="evidence" value="ECO:0007669"/>
    <property type="project" value="UniProtKB-KW"/>
</dbReference>
<accession>A0A267MQD0</accession>
<dbReference type="Gene3D" id="3.30.70.1490">
    <property type="entry name" value="Cysteine protease Prp"/>
    <property type="match status" value="1"/>
</dbReference>
<evidence type="ECO:0000256" key="6">
    <source>
        <dbReference type="ARBA" id="ARBA00044538"/>
    </source>
</evidence>
<evidence type="ECO:0000313" key="8">
    <source>
        <dbReference type="Proteomes" id="UP000216024"/>
    </source>
</evidence>
<evidence type="ECO:0000256" key="2">
    <source>
        <dbReference type="ARBA" id="ARBA00022670"/>
    </source>
</evidence>
<dbReference type="InterPro" id="IPR036764">
    <property type="entry name" value="Peptidase_Prp_sf"/>
</dbReference>